<dbReference type="GO" id="GO:0048472">
    <property type="term" value="F:threonine-phosphate decarboxylase activity"/>
    <property type="evidence" value="ECO:0007669"/>
    <property type="project" value="UniProtKB-EC"/>
</dbReference>
<dbReference type="UniPathway" id="UPA00148"/>
<dbReference type="EC" id="4.1.1.81" evidence="4"/>
<gene>
    <name evidence="11" type="ORF">GTW51_16415</name>
</gene>
<dbReference type="InterPro" id="IPR015424">
    <property type="entry name" value="PyrdxlP-dep_Trfase"/>
</dbReference>
<comment type="catalytic activity">
    <reaction evidence="9">
        <text>O-phospho-L-threonine + H(+) = (R)-1-aminopropan-2-yl phosphate + CO2</text>
        <dbReference type="Rhea" id="RHEA:11492"/>
        <dbReference type="ChEBI" id="CHEBI:15378"/>
        <dbReference type="ChEBI" id="CHEBI:16526"/>
        <dbReference type="ChEBI" id="CHEBI:58563"/>
        <dbReference type="ChEBI" id="CHEBI:58675"/>
        <dbReference type="EC" id="4.1.1.81"/>
    </reaction>
</comment>
<comment type="function">
    <text evidence="2">Decarboxylates L-threonine-O-3-phosphate to yield (R)-1-amino-2-propanol O-2-phosphate, the precursor for the linkage between the nucleotide loop and the corrin ring in cobalamin.</text>
</comment>
<evidence type="ECO:0000313" key="12">
    <source>
        <dbReference type="Proteomes" id="UP000476332"/>
    </source>
</evidence>
<dbReference type="InterPro" id="IPR004839">
    <property type="entry name" value="Aminotransferase_I/II_large"/>
</dbReference>
<evidence type="ECO:0000256" key="6">
    <source>
        <dbReference type="ARBA" id="ARBA00022898"/>
    </source>
</evidence>
<evidence type="ECO:0000259" key="10">
    <source>
        <dbReference type="Pfam" id="PF00155"/>
    </source>
</evidence>
<dbReference type="PROSITE" id="PS00105">
    <property type="entry name" value="AA_TRANSFER_CLASS_1"/>
    <property type="match status" value="1"/>
</dbReference>
<evidence type="ECO:0000256" key="3">
    <source>
        <dbReference type="ARBA" id="ARBA00004953"/>
    </source>
</evidence>
<evidence type="ECO:0000313" key="11">
    <source>
        <dbReference type="EMBL" id="NDV88285.1"/>
    </source>
</evidence>
<evidence type="ECO:0000256" key="2">
    <source>
        <dbReference type="ARBA" id="ARBA00003444"/>
    </source>
</evidence>
<comment type="caution">
    <text evidence="11">The sequence shown here is derived from an EMBL/GenBank/DDBJ whole genome shotgun (WGS) entry which is preliminary data.</text>
</comment>
<dbReference type="Pfam" id="PF00155">
    <property type="entry name" value="Aminotran_1_2"/>
    <property type="match status" value="1"/>
</dbReference>
<dbReference type="RefSeq" id="WP_163045114.1">
    <property type="nucleotide sequence ID" value="NZ_JAAAMJ010000014.1"/>
</dbReference>
<evidence type="ECO:0000256" key="1">
    <source>
        <dbReference type="ARBA" id="ARBA00001933"/>
    </source>
</evidence>
<dbReference type="Gene3D" id="3.40.640.10">
    <property type="entry name" value="Type I PLP-dependent aspartate aminotransferase-like (Major domain)"/>
    <property type="match status" value="1"/>
</dbReference>
<dbReference type="InterPro" id="IPR005860">
    <property type="entry name" value="CobD"/>
</dbReference>
<evidence type="ECO:0000256" key="8">
    <source>
        <dbReference type="ARBA" id="ARBA00029996"/>
    </source>
</evidence>
<keyword evidence="12" id="KW-1185">Reference proteome</keyword>
<keyword evidence="5" id="KW-0169">Cobalamin biosynthesis</keyword>
<proteinExistence type="predicted"/>
<name>A0A6L9MKM2_9HYPH</name>
<evidence type="ECO:0000256" key="7">
    <source>
        <dbReference type="ARBA" id="ARBA00023239"/>
    </source>
</evidence>
<dbReference type="InterPro" id="IPR015421">
    <property type="entry name" value="PyrdxlP-dep_Trfase_major"/>
</dbReference>
<dbReference type="GO" id="GO:0030170">
    <property type="term" value="F:pyridoxal phosphate binding"/>
    <property type="evidence" value="ECO:0007669"/>
    <property type="project" value="InterPro"/>
</dbReference>
<dbReference type="Gene3D" id="3.90.1150.10">
    <property type="entry name" value="Aspartate Aminotransferase, domain 1"/>
    <property type="match status" value="1"/>
</dbReference>
<sequence length="341" mass="34961">MAALDPALRHGGALDAAIASFGGRRAEWLDLSTGINPAPPPLPPLSPALWQRLPEAELEAGAIAAARVCYGAPPQAGIVAAPGTQALIAALPSVLPRSRVAILEPTYSGHRTAFETAGHAVAGITALGDIAADATIVVVVNPNNPDGRAHEPADLLALADRLAARGGLLVVDEAFADADPARSVAGATGRPGLLVYRSFGKFFGLAGLRLGFALTTPTLADALRGKLGAWAVSGPALAVGADWLGDAKLCADVRAAIDRQHGLLAVTLAAAGLTPIGGTRLFQTIRHPDAAALFAALCRRQILTRPFAYRTDWLRIGNVVDTAEARRLGAALDEALGEIAA</sequence>
<evidence type="ECO:0000256" key="9">
    <source>
        <dbReference type="ARBA" id="ARBA00048531"/>
    </source>
</evidence>
<dbReference type="PANTHER" id="PTHR42885:SF1">
    <property type="entry name" value="THREONINE-PHOSPHATE DECARBOXYLASE"/>
    <property type="match status" value="1"/>
</dbReference>
<dbReference type="PANTHER" id="PTHR42885">
    <property type="entry name" value="HISTIDINOL-PHOSPHATE AMINOTRANSFERASE-RELATED"/>
    <property type="match status" value="1"/>
</dbReference>
<dbReference type="AlphaFoldDB" id="A0A6L9MKM2"/>
<dbReference type="Proteomes" id="UP000476332">
    <property type="component" value="Unassembled WGS sequence"/>
</dbReference>
<comment type="cofactor">
    <cofactor evidence="1">
        <name>pyridoxal 5'-phosphate</name>
        <dbReference type="ChEBI" id="CHEBI:597326"/>
    </cofactor>
</comment>
<accession>A0A6L9MKM2</accession>
<dbReference type="NCBIfam" id="TIGR01140">
    <property type="entry name" value="L_thr_O3P_dcar"/>
    <property type="match status" value="1"/>
</dbReference>
<organism evidence="11 12">
    <name type="scientific">Aurantimonas aggregata</name>
    <dbReference type="NCBI Taxonomy" id="2047720"/>
    <lineage>
        <taxon>Bacteria</taxon>
        <taxon>Pseudomonadati</taxon>
        <taxon>Pseudomonadota</taxon>
        <taxon>Alphaproteobacteria</taxon>
        <taxon>Hyphomicrobiales</taxon>
        <taxon>Aurantimonadaceae</taxon>
        <taxon>Aurantimonas</taxon>
    </lineage>
</organism>
<dbReference type="EMBL" id="JAAAMJ010000014">
    <property type="protein sequence ID" value="NDV88285.1"/>
    <property type="molecule type" value="Genomic_DNA"/>
</dbReference>
<dbReference type="GO" id="GO:0009236">
    <property type="term" value="P:cobalamin biosynthetic process"/>
    <property type="evidence" value="ECO:0007669"/>
    <property type="project" value="UniProtKB-UniPathway"/>
</dbReference>
<keyword evidence="6" id="KW-0663">Pyridoxal phosphate</keyword>
<evidence type="ECO:0000256" key="4">
    <source>
        <dbReference type="ARBA" id="ARBA00012285"/>
    </source>
</evidence>
<comment type="pathway">
    <text evidence="3">Cofactor biosynthesis; adenosylcobalamin biosynthesis.</text>
</comment>
<dbReference type="InterPro" id="IPR015422">
    <property type="entry name" value="PyrdxlP-dep_Trfase_small"/>
</dbReference>
<feature type="domain" description="Aminotransferase class I/classII large" evidence="10">
    <location>
        <begin position="74"/>
        <end position="328"/>
    </location>
</feature>
<dbReference type="InterPro" id="IPR004838">
    <property type="entry name" value="NHTrfase_class1_PyrdxlP-BS"/>
</dbReference>
<evidence type="ECO:0000256" key="5">
    <source>
        <dbReference type="ARBA" id="ARBA00022573"/>
    </source>
</evidence>
<reference evidence="11 12" key="1">
    <citation type="submission" date="2020-01" db="EMBL/GenBank/DDBJ databases">
        <title>Genomes of bacteria type strains.</title>
        <authorList>
            <person name="Chen J."/>
            <person name="Zhu S."/>
            <person name="Chen J."/>
        </authorList>
    </citation>
    <scope>NUCLEOTIDE SEQUENCE [LARGE SCALE GENOMIC DNA]</scope>
    <source>
        <strain evidence="11 12">KCTC 52919</strain>
    </source>
</reference>
<protein>
    <recommendedName>
        <fullName evidence="4">threonine-phosphate decarboxylase</fullName>
        <ecNumber evidence="4">4.1.1.81</ecNumber>
    </recommendedName>
    <alternativeName>
        <fullName evidence="8">L-threonine-O-3-phosphate decarboxylase</fullName>
    </alternativeName>
</protein>
<dbReference type="SUPFAM" id="SSF53383">
    <property type="entry name" value="PLP-dependent transferases"/>
    <property type="match status" value="1"/>
</dbReference>
<keyword evidence="7 11" id="KW-0456">Lyase</keyword>